<feature type="region of interest" description="Disordered" evidence="1">
    <location>
        <begin position="1"/>
        <end position="114"/>
    </location>
</feature>
<protein>
    <submittedName>
        <fullName evidence="2">Uncharacterized protein</fullName>
    </submittedName>
</protein>
<dbReference type="AlphaFoldDB" id="A0A3M2LTW5"/>
<reference evidence="2 3" key="1">
    <citation type="submission" date="2018-10" db="EMBL/GenBank/DDBJ databases">
        <title>Isolation, diversity and antifungal activity of actinobacteria from wheat.</title>
        <authorList>
            <person name="Han C."/>
        </authorList>
    </citation>
    <scope>NUCLEOTIDE SEQUENCE [LARGE SCALE GENOMIC DNA]</scope>
    <source>
        <strain evidence="2 3">NEAU-YY642</strain>
    </source>
</reference>
<comment type="caution">
    <text evidence="2">The sequence shown here is derived from an EMBL/GenBank/DDBJ whole genome shotgun (WGS) entry which is preliminary data.</text>
</comment>
<dbReference type="Proteomes" id="UP000278673">
    <property type="component" value="Unassembled WGS sequence"/>
</dbReference>
<name>A0A3M2LTW5_9ACTN</name>
<sequence length="114" mass="11891">MTDTRSEETGQVRPTDRYASGEPADGVRPLGDRYASSEPADGEVAPQGDHYGDSEPADGEAGTKGDGDSKSQAVGHVPERGEAAEGDVSARDRYASGEPKDKPGRVAPVDRYAS</sequence>
<feature type="compositionally biased region" description="Basic and acidic residues" evidence="1">
    <location>
        <begin position="1"/>
        <end position="16"/>
    </location>
</feature>
<dbReference type="EMBL" id="RFFJ01000064">
    <property type="protein sequence ID" value="RMI39993.1"/>
    <property type="molecule type" value="Genomic_DNA"/>
</dbReference>
<keyword evidence="3" id="KW-1185">Reference proteome</keyword>
<evidence type="ECO:0000313" key="3">
    <source>
        <dbReference type="Proteomes" id="UP000278673"/>
    </source>
</evidence>
<proteinExistence type="predicted"/>
<evidence type="ECO:0000256" key="1">
    <source>
        <dbReference type="SAM" id="MobiDB-lite"/>
    </source>
</evidence>
<evidence type="ECO:0000313" key="2">
    <source>
        <dbReference type="EMBL" id="RMI39993.1"/>
    </source>
</evidence>
<organism evidence="2 3">
    <name type="scientific">Streptomyces triticirhizae</name>
    <dbReference type="NCBI Taxonomy" id="2483353"/>
    <lineage>
        <taxon>Bacteria</taxon>
        <taxon>Bacillati</taxon>
        <taxon>Actinomycetota</taxon>
        <taxon>Actinomycetes</taxon>
        <taxon>Kitasatosporales</taxon>
        <taxon>Streptomycetaceae</taxon>
        <taxon>Streptomyces</taxon>
    </lineage>
</organism>
<feature type="compositionally biased region" description="Basic and acidic residues" evidence="1">
    <location>
        <begin position="77"/>
        <end position="104"/>
    </location>
</feature>
<gene>
    <name evidence="2" type="ORF">EBN88_13655</name>
</gene>
<dbReference type="RefSeq" id="WP_122184136.1">
    <property type="nucleotide sequence ID" value="NZ_RFFJ01000064.1"/>
</dbReference>
<accession>A0A3M2LTW5</accession>